<evidence type="ECO:0008006" key="6">
    <source>
        <dbReference type="Google" id="ProtNLM"/>
    </source>
</evidence>
<evidence type="ECO:0000313" key="5">
    <source>
        <dbReference type="Proteomes" id="UP000678393"/>
    </source>
</evidence>
<dbReference type="GO" id="GO:0007165">
    <property type="term" value="P:signal transduction"/>
    <property type="evidence" value="ECO:0007669"/>
    <property type="project" value="InterPro"/>
</dbReference>
<protein>
    <recommendedName>
        <fullName evidence="6">Signal transducer and activator of transcription</fullName>
    </recommendedName>
</protein>
<dbReference type="AlphaFoldDB" id="A0A8S3YZK3"/>
<dbReference type="SUPFAM" id="SSF49417">
    <property type="entry name" value="p53-like transcription factors"/>
    <property type="match status" value="1"/>
</dbReference>
<evidence type="ECO:0000313" key="4">
    <source>
        <dbReference type="EMBL" id="CAG5119786.1"/>
    </source>
</evidence>
<organism evidence="4 5">
    <name type="scientific">Candidula unifasciata</name>
    <dbReference type="NCBI Taxonomy" id="100452"/>
    <lineage>
        <taxon>Eukaryota</taxon>
        <taxon>Metazoa</taxon>
        <taxon>Spiralia</taxon>
        <taxon>Lophotrochozoa</taxon>
        <taxon>Mollusca</taxon>
        <taxon>Gastropoda</taxon>
        <taxon>Heterobranchia</taxon>
        <taxon>Euthyneura</taxon>
        <taxon>Panpulmonata</taxon>
        <taxon>Eupulmonata</taxon>
        <taxon>Stylommatophora</taxon>
        <taxon>Helicina</taxon>
        <taxon>Helicoidea</taxon>
        <taxon>Geomitridae</taxon>
        <taxon>Candidula</taxon>
    </lineage>
</organism>
<gene>
    <name evidence="4" type="ORF">CUNI_LOCUS5344</name>
</gene>
<dbReference type="GO" id="GO:0003700">
    <property type="term" value="F:DNA-binding transcription factor activity"/>
    <property type="evidence" value="ECO:0007669"/>
    <property type="project" value="InterPro"/>
</dbReference>
<keyword evidence="5" id="KW-1185">Reference proteome</keyword>
<feature type="region of interest" description="Disordered" evidence="3">
    <location>
        <begin position="657"/>
        <end position="707"/>
    </location>
</feature>
<keyword evidence="2" id="KW-0727">SH2 domain</keyword>
<comment type="similarity">
    <text evidence="1">Belongs to the transcription factor STAT family.</text>
</comment>
<dbReference type="InterPro" id="IPR036860">
    <property type="entry name" value="SH2_dom_sf"/>
</dbReference>
<feature type="region of interest" description="Disordered" evidence="3">
    <location>
        <begin position="913"/>
        <end position="938"/>
    </location>
</feature>
<evidence type="ECO:0000256" key="1">
    <source>
        <dbReference type="ARBA" id="ARBA00005586"/>
    </source>
</evidence>
<proteinExistence type="inferred from homology"/>
<dbReference type="EMBL" id="CAJHNH020000777">
    <property type="protein sequence ID" value="CAG5119786.1"/>
    <property type="molecule type" value="Genomic_DNA"/>
</dbReference>
<name>A0A8S3YZK3_9EUPU</name>
<dbReference type="Proteomes" id="UP000678393">
    <property type="component" value="Unassembled WGS sequence"/>
</dbReference>
<accession>A0A8S3YZK3</accession>
<dbReference type="PANTHER" id="PTHR11801">
    <property type="entry name" value="SIGNAL TRANSDUCER AND ACTIVATOR OF TRANSCRIPTION"/>
    <property type="match status" value="1"/>
</dbReference>
<evidence type="ECO:0000256" key="2">
    <source>
        <dbReference type="ARBA" id="ARBA00022999"/>
    </source>
</evidence>
<evidence type="ECO:0000256" key="3">
    <source>
        <dbReference type="SAM" id="MobiDB-lite"/>
    </source>
</evidence>
<dbReference type="InterPro" id="IPR001217">
    <property type="entry name" value="STAT"/>
</dbReference>
<sequence>NTFHGDAAAFVLEMDKCLQKEKELLFTYQEEQTETEMVQHTEDIIGQAEDADIITQIERLTQEVNSKLLQTKRLNEELERYFSVTAELMASLTQGNVNPDSLGDEDSEEIGHYSAELQNLHMNHEQTTSQIVTCKQSAVIGMSQLSLLCLHFSEKLIQDLQAWKMAEAKRSVKVGPKTNTGALLNKAKRFGDAVNTVFGWFSDDGVIQSIREAEQIQSPNLGEFFLEVGRIQMEFQRILCSFIQIIVTAQPKGVVSIENKGKKDSPNYCTKKTQPFSSIIRVLAAESFPSFHILSKKVELVAEKDLAQGSNAEVVGKDGQSCLKVEASTGNTLPEIQFNIEVKNFCRVEQNNVYKQFFRLLYKVKVSVRGTEYILETMSLPFTFNTGANQILEHMGARMWYCASVEDLYNSGFQCPDPLYTDEVINILENRIAYIGNKTRRLTAQEKTFLRGRLPVASDGTVTMQGFLKDKMKTLRSEEPLNYSFYTWFYSVIHTLEQLLLNAWQDGIIYGFCSEKTAELLLMSPDVPEGTFLLRPSVSEIKKTSSADATAALVMEVKLRKGSAHPFDGHSSEFEVTSVPLFYKHIEKNTLYGAIKGIECNNKPVARFLYGKKGGRKLEVLKGYVKKQEEKFFPEYRMLIEKIEKINIRHCNAPTAATEVVSDRDDDSGQEPTKRKRRYRKSSPNTQIPSNSQSPLSSGATCGSPSGCATSISSGEITLSFGDIKQENPPHMQFQSGGAVNEQSQRSGMQGKTIAGTTHEDSVVGNIRQEENGLLGREVEFGTLKVDVSHIDLTTVSHTSPQDFSSAANGSGFTEMDITNSLPRHVHYNTQRQENQMNNCFISSVSSPAYNGGCSSDQSTLDTNFSMHNFTSASMTSAFPSSPGNMQMSQPSVDIHLLPTVVNDDDAKECKKQACRQGGSKGKIQNSNVKKHRSSSRSTIKPVVMIPNGGQSSSTSFEVTPVSLLNQICTVYADAESYIVDLPMDSSLNQDNTLNIGGIDAAQLFESMLQQRATILQLSPDSGVGDQSPSPQSIWKSHPLSSVFQNGSDILDTTDLSHV</sequence>
<dbReference type="InterPro" id="IPR008967">
    <property type="entry name" value="p53-like_TF_DNA-bd_sf"/>
</dbReference>
<reference evidence="4" key="1">
    <citation type="submission" date="2021-04" db="EMBL/GenBank/DDBJ databases">
        <authorList>
            <consortium name="Molecular Ecology Group"/>
        </authorList>
    </citation>
    <scope>NUCLEOTIDE SEQUENCE</scope>
</reference>
<dbReference type="OrthoDB" id="6082864at2759"/>
<feature type="region of interest" description="Disordered" evidence="3">
    <location>
        <begin position="1020"/>
        <end position="1039"/>
    </location>
</feature>
<comment type="caution">
    <text evidence="4">The sequence shown here is derived from an EMBL/GenBank/DDBJ whole genome shotgun (WGS) entry which is preliminary data.</text>
</comment>
<feature type="non-terminal residue" evidence="4">
    <location>
        <position position="1"/>
    </location>
</feature>
<dbReference type="SUPFAM" id="SSF55550">
    <property type="entry name" value="SH2 domain"/>
    <property type="match status" value="1"/>
</dbReference>
<feature type="compositionally biased region" description="Polar residues" evidence="3">
    <location>
        <begin position="682"/>
        <end position="707"/>
    </location>
</feature>
<dbReference type="Gene3D" id="1.10.238.10">
    <property type="entry name" value="EF-hand"/>
    <property type="match status" value="1"/>
</dbReference>